<feature type="transmembrane region" description="Helical" evidence="1">
    <location>
        <begin position="31"/>
        <end position="53"/>
    </location>
</feature>
<keyword evidence="1" id="KW-0812">Transmembrane</keyword>
<dbReference type="Proteomes" id="UP000034407">
    <property type="component" value="Unassembled WGS sequence"/>
</dbReference>
<feature type="transmembrane region" description="Helical" evidence="1">
    <location>
        <begin position="432"/>
        <end position="454"/>
    </location>
</feature>
<name>A0A0M3DIT5_9FIRM</name>
<feature type="transmembrane region" description="Helical" evidence="1">
    <location>
        <begin position="152"/>
        <end position="169"/>
    </location>
</feature>
<comment type="caution">
    <text evidence="2">The sequence shown here is derived from an EMBL/GenBank/DDBJ whole genome shotgun (WGS) entry which is preliminary data.</text>
</comment>
<protein>
    <submittedName>
        <fullName evidence="2">Aminobenzoyl-glutamate transporter</fullName>
    </submittedName>
</protein>
<feature type="transmembrane region" description="Helical" evidence="1">
    <location>
        <begin position="324"/>
        <end position="345"/>
    </location>
</feature>
<dbReference type="Pfam" id="PF03806">
    <property type="entry name" value="ABG_transport"/>
    <property type="match status" value="1"/>
</dbReference>
<dbReference type="PANTHER" id="PTHR30282:SF0">
    <property type="entry name" value="P-AMINOBENZOYL-GLUTAMATE TRANSPORT PROTEIN"/>
    <property type="match status" value="1"/>
</dbReference>
<proteinExistence type="predicted"/>
<gene>
    <name evidence="2" type="ORF">VN21_05285</name>
</gene>
<dbReference type="InterPro" id="IPR004697">
    <property type="entry name" value="AbgT"/>
</dbReference>
<sequence>MSKSAVKEKKSFLMKSLDGIEYIGNKLPHPVTLFAMLCIAIAIISAIAANMGLSVTAELINRETMEVEKQTITAVNLLNGEGFKYMLENAVTNFTSFAPLGVVLVGMLGIGLAESSGYIGTLLKKIVSVTPSKLIVPTVVFLGIMSNMASDAGYVILIPLGALVFMAYGRHPLAGIAAAFAGVSGGFSANLIIGTIDPMLAGITNEAAHIIDPTVSISATANYFFMVVSTFLITILGTIITTKVIEPKLGKYDSKMASNSDGMTRASDLQTIKPEEAKAMKVANFTLLFMVIGLVILVAMPNSFLRNLDKASFLDSIVDHSTLMNGLIPIIALMFFVPSVVYGKISKTVKNEKEVAAHMSKAMSSMGGYLCLAFVAAQFIKYFEYTNLGTIIAVRGAEFLQSINIGSIPLLVGFIIITGFINLFMGSASAKWAIMAPVFIPMFLKLGIGADVVQTAYRIADSSTNIISPLMSYFAMVIVFMQAYKKDTGIGTVISLMLPYSMTFLIAWTILFVIWMSFGIPVGF</sequence>
<dbReference type="EMBL" id="LBBT01000123">
    <property type="protein sequence ID" value="KKY02051.1"/>
    <property type="molecule type" value="Genomic_DNA"/>
</dbReference>
<feature type="transmembrane region" description="Helical" evidence="1">
    <location>
        <begin position="94"/>
        <end position="114"/>
    </location>
</feature>
<dbReference type="OrthoDB" id="3314392at2"/>
<feature type="transmembrane region" description="Helical" evidence="1">
    <location>
        <begin position="466"/>
        <end position="484"/>
    </location>
</feature>
<organism evidence="2 3">
    <name type="scientific">Paraclostridium benzoelyticum</name>
    <dbReference type="NCBI Taxonomy" id="1629550"/>
    <lineage>
        <taxon>Bacteria</taxon>
        <taxon>Bacillati</taxon>
        <taxon>Bacillota</taxon>
        <taxon>Clostridia</taxon>
        <taxon>Peptostreptococcales</taxon>
        <taxon>Peptostreptococcaceae</taxon>
        <taxon>Paraclostridium</taxon>
    </lineage>
</organism>
<dbReference type="AlphaFoldDB" id="A0A0M3DIT5"/>
<keyword evidence="3" id="KW-1185">Reference proteome</keyword>
<dbReference type="GO" id="GO:1902604">
    <property type="term" value="P:p-aminobenzoyl-glutamate transmembrane transport"/>
    <property type="evidence" value="ECO:0007669"/>
    <property type="project" value="InterPro"/>
</dbReference>
<keyword evidence="1" id="KW-1133">Transmembrane helix</keyword>
<feature type="transmembrane region" description="Helical" evidence="1">
    <location>
        <begin position="223"/>
        <end position="245"/>
    </location>
</feature>
<keyword evidence="1" id="KW-0472">Membrane</keyword>
<feature type="transmembrane region" description="Helical" evidence="1">
    <location>
        <begin position="126"/>
        <end position="146"/>
    </location>
</feature>
<dbReference type="GO" id="GO:0015558">
    <property type="term" value="F:secondary active p-aminobenzoyl-glutamate transmembrane transporter activity"/>
    <property type="evidence" value="ECO:0007669"/>
    <property type="project" value="InterPro"/>
</dbReference>
<feature type="transmembrane region" description="Helical" evidence="1">
    <location>
        <begin position="496"/>
        <end position="518"/>
    </location>
</feature>
<feature type="transmembrane region" description="Helical" evidence="1">
    <location>
        <begin position="282"/>
        <end position="304"/>
    </location>
</feature>
<reference evidence="2 3" key="1">
    <citation type="submission" date="2015-04" db="EMBL/GenBank/DDBJ databases">
        <title>Microcin producing Clostridium sp. JC272T.</title>
        <authorList>
            <person name="Jyothsna T."/>
            <person name="Sasikala C."/>
            <person name="Ramana C."/>
        </authorList>
    </citation>
    <scope>NUCLEOTIDE SEQUENCE [LARGE SCALE GENOMIC DNA]</scope>
    <source>
        <strain evidence="2 3">JC272</strain>
    </source>
</reference>
<feature type="transmembrane region" description="Helical" evidence="1">
    <location>
        <begin position="366"/>
        <end position="383"/>
    </location>
</feature>
<dbReference type="RefSeq" id="WP_046822383.1">
    <property type="nucleotide sequence ID" value="NZ_LBBT01000123.1"/>
</dbReference>
<feature type="transmembrane region" description="Helical" evidence="1">
    <location>
        <begin position="403"/>
        <end position="425"/>
    </location>
</feature>
<feature type="transmembrane region" description="Helical" evidence="1">
    <location>
        <begin position="176"/>
        <end position="196"/>
    </location>
</feature>
<evidence type="ECO:0000256" key="1">
    <source>
        <dbReference type="SAM" id="Phobius"/>
    </source>
</evidence>
<evidence type="ECO:0000313" key="3">
    <source>
        <dbReference type="Proteomes" id="UP000034407"/>
    </source>
</evidence>
<dbReference type="PANTHER" id="PTHR30282">
    <property type="entry name" value="P-AMINOBENZOYL GLUTAMATE TRANSPORTER"/>
    <property type="match status" value="1"/>
</dbReference>
<dbReference type="PATRIC" id="fig|1629550.3.peg.535"/>
<accession>A0A0M3DIT5</accession>
<evidence type="ECO:0000313" key="2">
    <source>
        <dbReference type="EMBL" id="KKY02051.1"/>
    </source>
</evidence>